<proteinExistence type="predicted"/>
<sequence>MSPALRLIVLFVPLAAENMSLLATYTKPSSSSLVWISSPLTITLHEWLLSLLKRRATKMGSRLSGPSTTRRNIVRNILVYTPARSYSPPYSPRNC</sequence>
<keyword evidence="2" id="KW-1185">Reference proteome</keyword>
<evidence type="ECO:0000313" key="2">
    <source>
        <dbReference type="Proteomes" id="UP001165960"/>
    </source>
</evidence>
<comment type="caution">
    <text evidence="1">The sequence shown here is derived from an EMBL/GenBank/DDBJ whole genome shotgun (WGS) entry which is preliminary data.</text>
</comment>
<accession>A0ACC2SNM6</accession>
<organism evidence="1 2">
    <name type="scientific">Entomophthora muscae</name>
    <dbReference type="NCBI Taxonomy" id="34485"/>
    <lineage>
        <taxon>Eukaryota</taxon>
        <taxon>Fungi</taxon>
        <taxon>Fungi incertae sedis</taxon>
        <taxon>Zoopagomycota</taxon>
        <taxon>Entomophthoromycotina</taxon>
        <taxon>Entomophthoromycetes</taxon>
        <taxon>Entomophthorales</taxon>
        <taxon>Entomophthoraceae</taxon>
        <taxon>Entomophthora</taxon>
    </lineage>
</organism>
<dbReference type="EMBL" id="QTSX02004611">
    <property type="protein sequence ID" value="KAJ9063869.1"/>
    <property type="molecule type" value="Genomic_DNA"/>
</dbReference>
<evidence type="ECO:0000313" key="1">
    <source>
        <dbReference type="EMBL" id="KAJ9063869.1"/>
    </source>
</evidence>
<protein>
    <submittedName>
        <fullName evidence="1">Uncharacterized protein</fullName>
    </submittedName>
</protein>
<gene>
    <name evidence="1" type="ORF">DSO57_1036449</name>
</gene>
<dbReference type="Proteomes" id="UP001165960">
    <property type="component" value="Unassembled WGS sequence"/>
</dbReference>
<reference evidence="1" key="1">
    <citation type="submission" date="2022-04" db="EMBL/GenBank/DDBJ databases">
        <title>Genome of the entomopathogenic fungus Entomophthora muscae.</title>
        <authorList>
            <person name="Elya C."/>
            <person name="Lovett B.R."/>
            <person name="Lee E."/>
            <person name="Macias A.M."/>
            <person name="Hajek A.E."/>
            <person name="De Bivort B.L."/>
            <person name="Kasson M.T."/>
            <person name="De Fine Licht H.H."/>
            <person name="Stajich J.E."/>
        </authorList>
    </citation>
    <scope>NUCLEOTIDE SEQUENCE</scope>
    <source>
        <strain evidence="1">Berkeley</strain>
    </source>
</reference>
<name>A0ACC2SNM6_9FUNG</name>